<reference evidence="6 7" key="1">
    <citation type="submission" date="2022-08" db="EMBL/GenBank/DDBJ databases">
        <title>Paenibacillus endoradicis sp. nov., Paenibacillus radicibacter sp. nov and Paenibacillus pararadicis sp. nov., three cold-adapted plant growth-promoting bacteria isolated from root of Larix gmelinii in Great Khingan.</title>
        <authorList>
            <person name="Xue H."/>
        </authorList>
    </citation>
    <scope>NUCLEOTIDE SEQUENCE [LARGE SCALE GENOMIC DNA]</scope>
    <source>
        <strain evidence="6 7">N5-1-1-5</strain>
    </source>
</reference>
<evidence type="ECO:0000256" key="4">
    <source>
        <dbReference type="RuleBase" id="RU361277"/>
    </source>
</evidence>
<dbReference type="CDD" id="cd08261">
    <property type="entry name" value="Zn_ADH7"/>
    <property type="match status" value="1"/>
</dbReference>
<gene>
    <name evidence="6" type="ORF">NV381_37230</name>
</gene>
<dbReference type="InterPro" id="IPR036291">
    <property type="entry name" value="NAD(P)-bd_dom_sf"/>
</dbReference>
<dbReference type="InterPro" id="IPR013149">
    <property type="entry name" value="ADH-like_C"/>
</dbReference>
<dbReference type="InterPro" id="IPR011032">
    <property type="entry name" value="GroES-like_sf"/>
</dbReference>
<keyword evidence="1 4" id="KW-0479">Metal-binding</keyword>
<dbReference type="InterPro" id="IPR002328">
    <property type="entry name" value="ADH_Zn_CS"/>
</dbReference>
<feature type="domain" description="Enoyl reductase (ER)" evidence="5">
    <location>
        <begin position="10"/>
        <end position="336"/>
    </location>
</feature>
<organism evidence="6 7">
    <name type="scientific">Paenibacillus radicis</name>
    <name type="common">ex Xue et al. 2023</name>
    <dbReference type="NCBI Taxonomy" id="2972489"/>
    <lineage>
        <taxon>Bacteria</taxon>
        <taxon>Bacillati</taxon>
        <taxon>Bacillota</taxon>
        <taxon>Bacilli</taxon>
        <taxon>Bacillales</taxon>
        <taxon>Paenibacillaceae</taxon>
        <taxon>Paenibacillus</taxon>
    </lineage>
</organism>
<dbReference type="SUPFAM" id="SSF50129">
    <property type="entry name" value="GroES-like"/>
    <property type="match status" value="1"/>
</dbReference>
<dbReference type="SUPFAM" id="SSF51735">
    <property type="entry name" value="NAD(P)-binding Rossmann-fold domains"/>
    <property type="match status" value="1"/>
</dbReference>
<dbReference type="PANTHER" id="PTHR43401:SF2">
    <property type="entry name" value="L-THREONINE 3-DEHYDROGENASE"/>
    <property type="match status" value="1"/>
</dbReference>
<evidence type="ECO:0000313" key="6">
    <source>
        <dbReference type="EMBL" id="MCR8636815.1"/>
    </source>
</evidence>
<dbReference type="PROSITE" id="PS00059">
    <property type="entry name" value="ADH_ZINC"/>
    <property type="match status" value="1"/>
</dbReference>
<keyword evidence="7" id="KW-1185">Reference proteome</keyword>
<dbReference type="Pfam" id="PF00107">
    <property type="entry name" value="ADH_zinc_N"/>
    <property type="match status" value="1"/>
</dbReference>
<keyword evidence="2 4" id="KW-0862">Zinc</keyword>
<dbReference type="InterPro" id="IPR013154">
    <property type="entry name" value="ADH-like_N"/>
</dbReference>
<dbReference type="Gene3D" id="3.90.180.10">
    <property type="entry name" value="Medium-chain alcohol dehydrogenases, catalytic domain"/>
    <property type="match status" value="1"/>
</dbReference>
<evidence type="ECO:0000256" key="1">
    <source>
        <dbReference type="ARBA" id="ARBA00022723"/>
    </source>
</evidence>
<dbReference type="Gene3D" id="3.40.50.720">
    <property type="entry name" value="NAD(P)-binding Rossmann-like Domain"/>
    <property type="match status" value="1"/>
</dbReference>
<dbReference type="InterPro" id="IPR020843">
    <property type="entry name" value="ER"/>
</dbReference>
<protein>
    <submittedName>
        <fullName evidence="6">Zinc-binding alcohol dehydrogenase family protein</fullName>
    </submittedName>
</protein>
<name>A0ABT1YV40_9BACL</name>
<comment type="caution">
    <text evidence="6">The sequence shown here is derived from an EMBL/GenBank/DDBJ whole genome shotgun (WGS) entry which is preliminary data.</text>
</comment>
<dbReference type="InterPro" id="IPR050129">
    <property type="entry name" value="Zn_alcohol_dh"/>
</dbReference>
<dbReference type="PANTHER" id="PTHR43401">
    <property type="entry name" value="L-THREONINE 3-DEHYDROGENASE"/>
    <property type="match status" value="1"/>
</dbReference>
<evidence type="ECO:0000259" key="5">
    <source>
        <dbReference type="SMART" id="SM00829"/>
    </source>
</evidence>
<keyword evidence="3" id="KW-0560">Oxidoreductase</keyword>
<proteinExistence type="inferred from homology"/>
<comment type="cofactor">
    <cofactor evidence="4">
        <name>Zn(2+)</name>
        <dbReference type="ChEBI" id="CHEBI:29105"/>
    </cofactor>
</comment>
<dbReference type="SMART" id="SM00829">
    <property type="entry name" value="PKS_ER"/>
    <property type="match status" value="1"/>
</dbReference>
<comment type="similarity">
    <text evidence="4">Belongs to the zinc-containing alcohol dehydrogenase family.</text>
</comment>
<dbReference type="RefSeq" id="WP_258218323.1">
    <property type="nucleotide sequence ID" value="NZ_JANQBD010000056.1"/>
</dbReference>
<evidence type="ECO:0000313" key="7">
    <source>
        <dbReference type="Proteomes" id="UP001300012"/>
    </source>
</evidence>
<dbReference type="Pfam" id="PF08240">
    <property type="entry name" value="ADH_N"/>
    <property type="match status" value="1"/>
</dbReference>
<sequence>MKAVQVIKPGEIKIIEKEKPQIHNGNEVLMKVKMVGICGSDMHIYHGTSPVATYPRIIGHEVTGEIVEVGAKVERISVGDKVVLEPIQTCGNCYACNSGRKNVCEHLQVYGVHLDGGYQEYVVLPEKNVHKIAGDLDWQTGVLVEPFTIGAQAVWRGDVRKGDTVFIMGAGPIGICALQIAKIQGAICIISDLSDAKLAYALELGADYALNAAKDDIRKELFALTGGLGPNVTIDAVCTIKTFEQAVEYTSVAGRVVVLGFGDTPSQIAQLPITKKELTIAGSRLQSDKFSEVITLFNDRKIDTKSFVTHRFRMEEIHQAVELIETHPNDVRKVILEV</sequence>
<evidence type="ECO:0000256" key="2">
    <source>
        <dbReference type="ARBA" id="ARBA00022833"/>
    </source>
</evidence>
<evidence type="ECO:0000256" key="3">
    <source>
        <dbReference type="ARBA" id="ARBA00023002"/>
    </source>
</evidence>
<dbReference type="Proteomes" id="UP001300012">
    <property type="component" value="Unassembled WGS sequence"/>
</dbReference>
<accession>A0ABT1YV40</accession>
<dbReference type="EMBL" id="JANQBD010000056">
    <property type="protein sequence ID" value="MCR8636815.1"/>
    <property type="molecule type" value="Genomic_DNA"/>
</dbReference>